<accession>A0A168N9X0</accession>
<dbReference type="Proteomes" id="UP000078561">
    <property type="component" value="Unassembled WGS sequence"/>
</dbReference>
<proteinExistence type="predicted"/>
<gene>
    <name evidence="1" type="primary">ABSGL_05790.1 scaffold 7482</name>
</gene>
<sequence>MADQRQQKLWEICSNNNGNNSNVVFVVGVLRQRSEPLFSIEGSHHYGKKPSVYKQRSMKKWKFQELIIDYVTVLNVLPSPWIRQATPAASGQFGPTTTTTTGYSSPIKSTARFIKPEQQQWFPRSSLALGIKTVVMEMGSSQIYLRD</sequence>
<reference evidence="1" key="1">
    <citation type="submission" date="2016-04" db="EMBL/GenBank/DDBJ databases">
        <authorList>
            <person name="Evans L.H."/>
            <person name="Alamgir A."/>
            <person name="Owens N."/>
            <person name="Weber N.D."/>
            <person name="Virtaneva K."/>
            <person name="Barbian K."/>
            <person name="Babar A."/>
            <person name="Rosenke K."/>
        </authorList>
    </citation>
    <scope>NUCLEOTIDE SEQUENCE [LARGE SCALE GENOMIC DNA]</scope>
    <source>
        <strain evidence="1">CBS 101.48</strain>
    </source>
</reference>
<evidence type="ECO:0000313" key="2">
    <source>
        <dbReference type="Proteomes" id="UP000078561"/>
    </source>
</evidence>
<dbReference type="AlphaFoldDB" id="A0A168N9X0"/>
<name>A0A168N9X0_ABSGL</name>
<keyword evidence="2" id="KW-1185">Reference proteome</keyword>
<organism evidence="1">
    <name type="scientific">Absidia glauca</name>
    <name type="common">Pin mould</name>
    <dbReference type="NCBI Taxonomy" id="4829"/>
    <lineage>
        <taxon>Eukaryota</taxon>
        <taxon>Fungi</taxon>
        <taxon>Fungi incertae sedis</taxon>
        <taxon>Mucoromycota</taxon>
        <taxon>Mucoromycotina</taxon>
        <taxon>Mucoromycetes</taxon>
        <taxon>Mucorales</taxon>
        <taxon>Cunninghamellaceae</taxon>
        <taxon>Absidia</taxon>
    </lineage>
</organism>
<dbReference type="InParanoid" id="A0A168N9X0"/>
<dbReference type="EMBL" id="LT553140">
    <property type="protein sequence ID" value="SAM00115.1"/>
    <property type="molecule type" value="Genomic_DNA"/>
</dbReference>
<evidence type="ECO:0000313" key="1">
    <source>
        <dbReference type="EMBL" id="SAM00115.1"/>
    </source>
</evidence>
<protein>
    <submittedName>
        <fullName evidence="1">Uncharacterized protein</fullName>
    </submittedName>
</protein>